<dbReference type="Proteomes" id="UP001259803">
    <property type="component" value="Unassembled WGS sequence"/>
</dbReference>
<keyword evidence="3" id="KW-1185">Reference proteome</keyword>
<dbReference type="RefSeq" id="WP_311340197.1">
    <property type="nucleotide sequence ID" value="NZ_JAVRHS010000003.1"/>
</dbReference>
<accession>A0ABU2ZHD4</accession>
<evidence type="ECO:0000256" key="1">
    <source>
        <dbReference type="SAM" id="MobiDB-lite"/>
    </source>
</evidence>
<feature type="region of interest" description="Disordered" evidence="1">
    <location>
        <begin position="53"/>
        <end position="85"/>
    </location>
</feature>
<reference evidence="2 3" key="1">
    <citation type="submission" date="2023-09" db="EMBL/GenBank/DDBJ databases">
        <authorList>
            <person name="Rey-Velasco X."/>
        </authorList>
    </citation>
    <scope>NUCLEOTIDE SEQUENCE [LARGE SCALE GENOMIC DNA]</scope>
    <source>
        <strain evidence="2 3">F390</strain>
    </source>
</reference>
<protein>
    <submittedName>
        <fullName evidence="2">Uncharacterized protein</fullName>
    </submittedName>
</protein>
<gene>
    <name evidence="2" type="ORF">RM533_05410</name>
</gene>
<evidence type="ECO:0000313" key="3">
    <source>
        <dbReference type="Proteomes" id="UP001259803"/>
    </source>
</evidence>
<organism evidence="2 3">
    <name type="scientific">Croceicoccus esteveae</name>
    <dbReference type="NCBI Taxonomy" id="3075597"/>
    <lineage>
        <taxon>Bacteria</taxon>
        <taxon>Pseudomonadati</taxon>
        <taxon>Pseudomonadota</taxon>
        <taxon>Alphaproteobacteria</taxon>
        <taxon>Sphingomonadales</taxon>
        <taxon>Erythrobacteraceae</taxon>
        <taxon>Croceicoccus</taxon>
    </lineage>
</organism>
<evidence type="ECO:0000313" key="2">
    <source>
        <dbReference type="EMBL" id="MDT0575616.1"/>
    </source>
</evidence>
<name>A0ABU2ZHD4_9SPHN</name>
<proteinExistence type="predicted"/>
<comment type="caution">
    <text evidence="2">The sequence shown here is derived from an EMBL/GenBank/DDBJ whole genome shotgun (WGS) entry which is preliminary data.</text>
</comment>
<sequence length="85" mass="9571">MPDDSSNTRIPNDADMPVLAAWMEMWMWPITMMARLMNPGSINPFGLNMNSDLVDDEPEADRDVEGGQLPVPNPIRNSKEHDIFA</sequence>
<dbReference type="EMBL" id="JAVRHS010000003">
    <property type="protein sequence ID" value="MDT0575616.1"/>
    <property type="molecule type" value="Genomic_DNA"/>
</dbReference>
<feature type="compositionally biased region" description="Acidic residues" evidence="1">
    <location>
        <begin position="53"/>
        <end position="62"/>
    </location>
</feature>